<proteinExistence type="predicted"/>
<dbReference type="AlphaFoldDB" id="A0A9J6RMG1"/>
<sequence length="126" mass="13953">MLKNKVRVIFSVLLMFWVGNIMAADVISTGLLTLEPGFVGEEMAVEVVAVEFDSEQGYTKITLTIPLSEYELGAIQVKSAKDDIIPQLLPYKKIENNSNNDKVGVVIYVGKSLKLPIRLYFDTAGQ</sequence>
<protein>
    <submittedName>
        <fullName evidence="1">Uncharacterized protein</fullName>
    </submittedName>
</protein>
<reference evidence="1 2" key="1">
    <citation type="submission" date="2022-12" db="EMBL/GenBank/DDBJ databases">
        <title>Dasania phycosphaerae sp. nov., isolated from particulate material of the south coast of Korea.</title>
        <authorList>
            <person name="Jiang Y."/>
        </authorList>
    </citation>
    <scope>NUCLEOTIDE SEQUENCE [LARGE SCALE GENOMIC DNA]</scope>
    <source>
        <strain evidence="1 2">GY-19</strain>
    </source>
</reference>
<dbReference type="RefSeq" id="WP_258331521.1">
    <property type="nucleotide sequence ID" value="NZ_JAPTGG010000006.1"/>
</dbReference>
<name>A0A9J6RMG1_9GAMM</name>
<accession>A0A9J6RMG1</accession>
<organism evidence="1 2">
    <name type="scientific">Dasania phycosphaerae</name>
    <dbReference type="NCBI Taxonomy" id="2950436"/>
    <lineage>
        <taxon>Bacteria</taxon>
        <taxon>Pseudomonadati</taxon>
        <taxon>Pseudomonadota</taxon>
        <taxon>Gammaproteobacteria</taxon>
        <taxon>Cellvibrionales</taxon>
        <taxon>Spongiibacteraceae</taxon>
        <taxon>Dasania</taxon>
    </lineage>
</organism>
<gene>
    <name evidence="1" type="ORF">O0V09_09200</name>
</gene>
<dbReference type="Proteomes" id="UP001069090">
    <property type="component" value="Unassembled WGS sequence"/>
</dbReference>
<keyword evidence="2" id="KW-1185">Reference proteome</keyword>
<dbReference type="EMBL" id="JAPTGG010000006">
    <property type="protein sequence ID" value="MCZ0865376.1"/>
    <property type="molecule type" value="Genomic_DNA"/>
</dbReference>
<evidence type="ECO:0000313" key="2">
    <source>
        <dbReference type="Proteomes" id="UP001069090"/>
    </source>
</evidence>
<comment type="caution">
    <text evidence="1">The sequence shown here is derived from an EMBL/GenBank/DDBJ whole genome shotgun (WGS) entry which is preliminary data.</text>
</comment>
<evidence type="ECO:0000313" key="1">
    <source>
        <dbReference type="EMBL" id="MCZ0865376.1"/>
    </source>
</evidence>